<comment type="caution">
    <text evidence="2">The sequence shown here is derived from an EMBL/GenBank/DDBJ whole genome shotgun (WGS) entry which is preliminary data.</text>
</comment>
<accession>A0A1Q9YNE8</accession>
<protein>
    <submittedName>
        <fullName evidence="2">Uncharacterized protein</fullName>
    </submittedName>
</protein>
<gene>
    <name evidence="2" type="ORF">BO223_00805</name>
</gene>
<dbReference type="Proteomes" id="UP000186758">
    <property type="component" value="Unassembled WGS sequence"/>
</dbReference>
<feature type="compositionally biased region" description="Basic and acidic residues" evidence="1">
    <location>
        <begin position="1"/>
        <end position="15"/>
    </location>
</feature>
<dbReference type="AlphaFoldDB" id="A0A1Q9YNE8"/>
<dbReference type="EMBL" id="MPJZ01000009">
    <property type="protein sequence ID" value="OLU47224.1"/>
    <property type="molecule type" value="Genomic_DNA"/>
</dbReference>
<evidence type="ECO:0000313" key="3">
    <source>
        <dbReference type="Proteomes" id="UP000186758"/>
    </source>
</evidence>
<evidence type="ECO:0000313" key="2">
    <source>
        <dbReference type="EMBL" id="OLU47224.1"/>
    </source>
</evidence>
<evidence type="ECO:0000256" key="1">
    <source>
        <dbReference type="SAM" id="MobiDB-lite"/>
    </source>
</evidence>
<proteinExistence type="predicted"/>
<sequence length="64" mass="7242">MNFGTREKKLLKPDDGNSGNRRRKSCTNRYRDEDSVSGEKSARRSGSPAADFFRAMEASSLENR</sequence>
<organism evidence="2 3">
    <name type="scientific">Faecalibaculum rodentium</name>
    <dbReference type="NCBI Taxonomy" id="1702221"/>
    <lineage>
        <taxon>Bacteria</taxon>
        <taxon>Bacillati</taxon>
        <taxon>Bacillota</taxon>
        <taxon>Erysipelotrichia</taxon>
        <taxon>Erysipelotrichales</taxon>
        <taxon>Erysipelotrichaceae</taxon>
        <taxon>Faecalibaculum</taxon>
    </lineage>
</organism>
<reference evidence="2 3" key="1">
    <citation type="submission" date="2016-11" db="EMBL/GenBank/DDBJ databases">
        <title>Description of two novel members of the family Erysipelotrichaceae: Ileibacterium lipovorans gen. nov., sp. nov. and Dubosiella newyorkensis, gen. nov., sp. nov.</title>
        <authorList>
            <person name="Cox L.M."/>
            <person name="Sohn J."/>
            <person name="Tyrrell K.L."/>
            <person name="Citron D.M."/>
            <person name="Lawson P.A."/>
            <person name="Patel N.B."/>
            <person name="Iizumi T."/>
            <person name="Perez-Perez G.I."/>
            <person name="Goldstein E.J."/>
            <person name="Blaser M.J."/>
        </authorList>
    </citation>
    <scope>NUCLEOTIDE SEQUENCE [LARGE SCALE GENOMIC DNA]</scope>
    <source>
        <strain evidence="2 3">NYU-BL-K8</strain>
    </source>
</reference>
<feature type="region of interest" description="Disordered" evidence="1">
    <location>
        <begin position="1"/>
        <end position="64"/>
    </location>
</feature>
<name>A0A1Q9YNE8_9FIRM</name>